<gene>
    <name evidence="2" type="ORF">UO65_0198</name>
</gene>
<dbReference type="EMBL" id="AYXG01000004">
    <property type="protein sequence ID" value="EWC64591.1"/>
    <property type="molecule type" value="Genomic_DNA"/>
</dbReference>
<keyword evidence="2" id="KW-0670">Pyruvate</keyword>
<dbReference type="Pfam" id="PF00198">
    <property type="entry name" value="2-oxoacid_dh"/>
    <property type="match status" value="1"/>
</dbReference>
<sequence>MSTPEIVPVPAARRQTLHFLRFAGAAAPVYLDTEVDATALLAHRQLGRKYSVVSYAMLVLGRVLPGFPEANAAFAGSLRPRTARHAAVDVKLTLDKRVDGVRSVLSVVLPDVDGCTLDHLQNAVERLRDTPVADIRELDGVRKLQKLPIPLGRLAFRLANGLSGRHRRMGTVALTSLGHAPVHRFFSHGGTTVTIGLGRITPTPVVRDGEVVVRPLLPLSLTFDHRVIDGAMAADLLAALKTALEDCDVTGAATPAGHVDGVGAVEHVADREPQPA</sequence>
<dbReference type="Gene3D" id="3.30.559.10">
    <property type="entry name" value="Chloramphenicol acetyltransferase-like domain"/>
    <property type="match status" value="1"/>
</dbReference>
<evidence type="ECO:0000259" key="1">
    <source>
        <dbReference type="Pfam" id="PF00198"/>
    </source>
</evidence>
<accession>W7J6G3</accession>
<evidence type="ECO:0000313" key="2">
    <source>
        <dbReference type="EMBL" id="EWC64591.1"/>
    </source>
</evidence>
<dbReference type="GO" id="GO:0004742">
    <property type="term" value="F:dihydrolipoyllysine-residue acetyltransferase activity"/>
    <property type="evidence" value="ECO:0007669"/>
    <property type="project" value="UniProtKB-EC"/>
</dbReference>
<feature type="domain" description="2-oxoacid dehydrogenase acyltransferase catalytic" evidence="1">
    <location>
        <begin position="170"/>
        <end position="247"/>
    </location>
</feature>
<dbReference type="RefSeq" id="WP_063935849.1">
    <property type="nucleotide sequence ID" value="NZ_AYXG01000004.1"/>
</dbReference>
<dbReference type="eggNOG" id="COG0508">
    <property type="taxonomic scope" value="Bacteria"/>
</dbReference>
<keyword evidence="3" id="KW-1185">Reference proteome</keyword>
<dbReference type="PATRIC" id="fig|909613.9.peg.206"/>
<dbReference type="AlphaFoldDB" id="W7J6G3"/>
<dbReference type="STRING" id="909613.UO65_0198"/>
<name>W7J6G3_9PSEU</name>
<comment type="caution">
    <text evidence="2">The sequence shown here is derived from an EMBL/GenBank/DDBJ whole genome shotgun (WGS) entry which is preliminary data.</text>
</comment>
<keyword evidence="2" id="KW-0808">Transferase</keyword>
<dbReference type="SUPFAM" id="SSF52777">
    <property type="entry name" value="CoA-dependent acyltransferases"/>
    <property type="match status" value="1"/>
</dbReference>
<keyword evidence="2" id="KW-0012">Acyltransferase</keyword>
<reference evidence="2 3" key="1">
    <citation type="journal article" date="2014" name="Genome Announc.">
        <title>Draft Genome Sequence of the Antitrypanosomally Active Sponge-Associated Bacterium Actinokineospora sp. Strain EG49.</title>
        <authorList>
            <person name="Harjes J."/>
            <person name="Ryu T."/>
            <person name="Abdelmohsen U.R."/>
            <person name="Moitinho-Silva L."/>
            <person name="Horn H."/>
            <person name="Ravasi T."/>
            <person name="Hentschel U."/>
        </authorList>
    </citation>
    <scope>NUCLEOTIDE SEQUENCE [LARGE SCALE GENOMIC DNA]</scope>
    <source>
        <strain evidence="2 3">EG49</strain>
    </source>
</reference>
<dbReference type="InterPro" id="IPR023213">
    <property type="entry name" value="CAT-like_dom_sf"/>
</dbReference>
<organism evidence="2 3">
    <name type="scientific">Actinokineospora spheciospongiae</name>
    <dbReference type="NCBI Taxonomy" id="909613"/>
    <lineage>
        <taxon>Bacteria</taxon>
        <taxon>Bacillati</taxon>
        <taxon>Actinomycetota</taxon>
        <taxon>Actinomycetes</taxon>
        <taxon>Pseudonocardiales</taxon>
        <taxon>Pseudonocardiaceae</taxon>
        <taxon>Actinokineospora</taxon>
    </lineage>
</organism>
<proteinExistence type="predicted"/>
<dbReference type="EC" id="2.3.1.12" evidence="2"/>
<dbReference type="Proteomes" id="UP000019277">
    <property type="component" value="Unassembled WGS sequence"/>
</dbReference>
<protein>
    <submittedName>
        <fullName evidence="2">Dihydrolipoamide acetyltransferase component of pyruvate dehydrogenase complex</fullName>
        <ecNumber evidence="2">2.3.1.12</ecNumber>
    </submittedName>
</protein>
<dbReference type="InterPro" id="IPR001078">
    <property type="entry name" value="2-oxoacid_DH_actylTfrase"/>
</dbReference>
<evidence type="ECO:0000313" key="3">
    <source>
        <dbReference type="Proteomes" id="UP000019277"/>
    </source>
</evidence>